<comment type="caution">
    <text evidence="3">The sequence shown here is derived from an EMBL/GenBank/DDBJ whole genome shotgun (WGS) entry which is preliminary data.</text>
</comment>
<dbReference type="GO" id="GO:0016757">
    <property type="term" value="F:glycosyltransferase activity"/>
    <property type="evidence" value="ECO:0007669"/>
    <property type="project" value="InterPro"/>
</dbReference>
<gene>
    <name evidence="3" type="ORF">NS226_08410</name>
</gene>
<dbReference type="InterPro" id="IPR015393">
    <property type="entry name" value="DUF1972"/>
</dbReference>
<keyword evidence="3" id="KW-0808">Transferase</keyword>
<protein>
    <submittedName>
        <fullName evidence="3">Glycosyl transferase</fullName>
    </submittedName>
</protein>
<dbReference type="EMBL" id="LDPZ01000017">
    <property type="protein sequence ID" value="KTQ96072.1"/>
    <property type="molecule type" value="Genomic_DNA"/>
</dbReference>
<proteinExistence type="predicted"/>
<dbReference type="InterPro" id="IPR001296">
    <property type="entry name" value="Glyco_trans_1"/>
</dbReference>
<evidence type="ECO:0000313" key="3">
    <source>
        <dbReference type="EMBL" id="KTQ96072.1"/>
    </source>
</evidence>
<dbReference type="AlphaFoldDB" id="A0A175RBP0"/>
<dbReference type="STRING" id="401562.NS365_09495"/>
<dbReference type="OrthoDB" id="9792269at2"/>
<dbReference type="RefSeq" id="WP_058634616.1">
    <property type="nucleotide sequence ID" value="NZ_LDPZ01000017.1"/>
</dbReference>
<sequence length="385" mass="41990">MPDETKPILRILGTRGVPAAHGGFETFAEQLSLFLVAKGWRVVVYCQHDVAKVTRPLGFSTWRGVELVHIQIASSGPKSTLEFDWKSVQHAGAEPGLCLVLGYNSGLFLPWLRLKGKTVLTNMDGMEWRRAKWGPAIKAWFWVNEWIAAWSSHRLIADHPAIADHLATRRPRRHIATIAYGANEVPPQPEGPVRDLGLEPGRYLVSIARIEPDNNIHTIVEAFSRRPRGATLVVLGTLQRGQPYHDRLLDAASGEVVFPGAIYDGAAVAALRYHARAYVHGHTVGGTNPSLVESLAAGNACLCHDNAFNRWTAGAAGTYFIDLDSCEAAIERVLADDALVERAQAAARARAAAAFRLDDILSAYEQEFIAYTGHPAGPQTVGAMT</sequence>
<dbReference type="Proteomes" id="UP000078272">
    <property type="component" value="Unassembled WGS sequence"/>
</dbReference>
<reference evidence="3 4" key="1">
    <citation type="journal article" date="2016" name="Front. Microbiol.">
        <title>Genomic Resource of Rice Seed Associated Bacteria.</title>
        <authorList>
            <person name="Midha S."/>
            <person name="Bansal K."/>
            <person name="Sharma S."/>
            <person name="Kumar N."/>
            <person name="Patil P.P."/>
            <person name="Chaudhry V."/>
            <person name="Patil P.B."/>
        </authorList>
    </citation>
    <scope>NUCLEOTIDE SEQUENCE [LARGE SCALE GENOMIC DNA]</scope>
    <source>
        <strain evidence="3 4">NS226</strain>
    </source>
</reference>
<accession>A0A175RBP0</accession>
<evidence type="ECO:0000259" key="2">
    <source>
        <dbReference type="Pfam" id="PF09314"/>
    </source>
</evidence>
<dbReference type="Pfam" id="PF09314">
    <property type="entry name" value="DUF1972"/>
    <property type="match status" value="1"/>
</dbReference>
<evidence type="ECO:0000313" key="4">
    <source>
        <dbReference type="Proteomes" id="UP000078272"/>
    </source>
</evidence>
<feature type="domain" description="DUF1972" evidence="2">
    <location>
        <begin position="11"/>
        <end position="182"/>
    </location>
</feature>
<dbReference type="Gene3D" id="3.40.50.2000">
    <property type="entry name" value="Glycogen Phosphorylase B"/>
    <property type="match status" value="2"/>
</dbReference>
<dbReference type="Pfam" id="PF00534">
    <property type="entry name" value="Glycos_transf_1"/>
    <property type="match status" value="1"/>
</dbReference>
<name>A0A175RBP0_9HYPH</name>
<evidence type="ECO:0000259" key="1">
    <source>
        <dbReference type="Pfam" id="PF00534"/>
    </source>
</evidence>
<organism evidence="3 4">
    <name type="scientific">Aureimonas ureilytica</name>
    <dbReference type="NCBI Taxonomy" id="401562"/>
    <lineage>
        <taxon>Bacteria</taxon>
        <taxon>Pseudomonadati</taxon>
        <taxon>Pseudomonadota</taxon>
        <taxon>Alphaproteobacteria</taxon>
        <taxon>Hyphomicrobiales</taxon>
        <taxon>Aurantimonadaceae</taxon>
        <taxon>Aureimonas</taxon>
    </lineage>
</organism>
<feature type="domain" description="Glycosyl transferase family 1" evidence="1">
    <location>
        <begin position="201"/>
        <end position="349"/>
    </location>
</feature>
<dbReference type="SUPFAM" id="SSF53756">
    <property type="entry name" value="UDP-Glycosyltransferase/glycogen phosphorylase"/>
    <property type="match status" value="1"/>
</dbReference>
<dbReference type="PATRIC" id="fig|401562.3.peg.1054"/>